<feature type="region of interest" description="Disordered" evidence="1">
    <location>
        <begin position="27"/>
        <end position="62"/>
    </location>
</feature>
<gene>
    <name evidence="2" type="ORF">CVLEPA_LOCUS31944</name>
</gene>
<feature type="compositionally biased region" description="Polar residues" evidence="1">
    <location>
        <begin position="227"/>
        <end position="237"/>
    </location>
</feature>
<accession>A0ABP0H677</accession>
<dbReference type="EMBL" id="CAWYQH010000174">
    <property type="protein sequence ID" value="CAK8698509.1"/>
    <property type="molecule type" value="Genomic_DNA"/>
</dbReference>
<dbReference type="PANTHER" id="PTHR22654">
    <property type="entry name" value="G PROTEIN PATHWAY SUPPRESSOR 2"/>
    <property type="match status" value="1"/>
</dbReference>
<name>A0ABP0H677_CLALP</name>
<dbReference type="Proteomes" id="UP001642483">
    <property type="component" value="Unassembled WGS sequence"/>
</dbReference>
<comment type="caution">
    <text evidence="2">The sequence shown here is derived from an EMBL/GenBank/DDBJ whole genome shotgun (WGS) entry which is preliminary data.</text>
</comment>
<dbReference type="InterPro" id="IPR026094">
    <property type="entry name" value="GPS2"/>
</dbReference>
<feature type="compositionally biased region" description="Polar residues" evidence="1">
    <location>
        <begin position="245"/>
        <end position="254"/>
    </location>
</feature>
<feature type="compositionally biased region" description="Low complexity" evidence="1">
    <location>
        <begin position="312"/>
        <end position="329"/>
    </location>
</feature>
<dbReference type="Pfam" id="PF15991">
    <property type="entry name" value="G_path_suppress"/>
    <property type="match status" value="1"/>
</dbReference>
<evidence type="ECO:0000313" key="3">
    <source>
        <dbReference type="Proteomes" id="UP001642483"/>
    </source>
</evidence>
<keyword evidence="3" id="KW-1185">Reference proteome</keyword>
<sequence>MPALLDREKISPSMQKALCNHILREREKRKQEAAEAEKDFERKAKEEEEKRKKLEEEHSTLEEIKDQLVKLREKQETLRQEKHQLFCQLKKVLHEEGKRKARLREQSEQGAPSGMQFQQHGMLMNPHHILPQNPRYQAHQQAAYLSAASNPILVQQLQQGLKRSHSPTPPASNVIQVYQRPATTVHAPSQHKYESSYAGRSSYMSPAHGSSHHAGSPSSIHLASGRVHTQFQQNHGSTPGRPGSGQFSYSSTIAKPQDQGVLGDDRVRSRITMIPQNPANLAFQSSLHMRSSSPGRFNTKSEKDQVTFQTNANASQAHSRHSASQNASRIMYQKHN</sequence>
<proteinExistence type="predicted"/>
<evidence type="ECO:0000256" key="1">
    <source>
        <dbReference type="SAM" id="MobiDB-lite"/>
    </source>
</evidence>
<feature type="region of interest" description="Disordered" evidence="1">
    <location>
        <begin position="311"/>
        <end position="336"/>
    </location>
</feature>
<protein>
    <recommendedName>
        <fullName evidence="4">G protein pathway suppressor 2</fullName>
    </recommendedName>
</protein>
<evidence type="ECO:0000313" key="2">
    <source>
        <dbReference type="EMBL" id="CAK8698509.1"/>
    </source>
</evidence>
<reference evidence="2 3" key="1">
    <citation type="submission" date="2024-02" db="EMBL/GenBank/DDBJ databases">
        <authorList>
            <person name="Daric V."/>
            <person name="Darras S."/>
        </authorList>
    </citation>
    <scope>NUCLEOTIDE SEQUENCE [LARGE SCALE GENOMIC DNA]</scope>
</reference>
<feature type="compositionally biased region" description="Low complexity" evidence="1">
    <location>
        <begin position="205"/>
        <end position="219"/>
    </location>
</feature>
<dbReference type="PANTHER" id="PTHR22654:SF2">
    <property type="entry name" value="G PROTEIN PATHWAY SUPPRESSOR 2"/>
    <property type="match status" value="1"/>
</dbReference>
<feature type="region of interest" description="Disordered" evidence="1">
    <location>
        <begin position="183"/>
        <end position="262"/>
    </location>
</feature>
<organism evidence="2 3">
    <name type="scientific">Clavelina lepadiformis</name>
    <name type="common">Light-bulb sea squirt</name>
    <name type="synonym">Ascidia lepadiformis</name>
    <dbReference type="NCBI Taxonomy" id="159417"/>
    <lineage>
        <taxon>Eukaryota</taxon>
        <taxon>Metazoa</taxon>
        <taxon>Chordata</taxon>
        <taxon>Tunicata</taxon>
        <taxon>Ascidiacea</taxon>
        <taxon>Aplousobranchia</taxon>
        <taxon>Clavelinidae</taxon>
        <taxon>Clavelina</taxon>
    </lineage>
</organism>
<evidence type="ECO:0008006" key="4">
    <source>
        <dbReference type="Google" id="ProtNLM"/>
    </source>
</evidence>